<accession>A0A6G8MYD6</accession>
<dbReference type="Proteomes" id="UP001224087">
    <property type="component" value="Segment"/>
</dbReference>
<evidence type="ECO:0000313" key="1">
    <source>
        <dbReference type="EMBL" id="QIN54662.1"/>
    </source>
</evidence>
<sequence>MSFELLPNEVLEYLFSFLSLSHFPLRQTCKLFREVIPPLDCYDFKDQAYEAGDVALIEHYKLPCSQHNLETILRKGHEELFKREEDRIKTGYSFASACVQGRSIYIIDYLFKKGYVTRTSLVDEACRQNYLDLVKDLYREEINIRDCALLAVSGEALDVLSWIVEKDNNYYNAISYEAVNLFRTKVLRWLPQEQIKKIGSRYMFICACSAPNLDMYNFLAEIDHLPRQGLLVNQNLCKSFNVAMMRDLVKSKGWTLNEDMFVTALELGYEEMLSCLLELDCPLPNLNILYDRVRSRNITWLLKNLPPTEEIMLEICMSAERERLLFQLIKGYLPESFKNNPEITLAALEAGLIDVAEEYLAEDYVFYEDVCLRVENPTSLEWLIENEINLYSELYYRLVRETNTPLLEKLHDFLDVPEDLLDYTFSLIQECASYGDYKNKTLKRLKKISRWIRDV</sequence>
<proteinExistence type="predicted"/>
<protein>
    <recommendedName>
        <fullName evidence="3">F-box domain-containing protein</fullName>
    </recommendedName>
</protein>
<name>A0A6G8MYD6_9VIRU</name>
<evidence type="ECO:0008006" key="3">
    <source>
        <dbReference type="Google" id="ProtNLM"/>
    </source>
</evidence>
<keyword evidence="2" id="KW-1185">Reference proteome</keyword>
<dbReference type="EMBL" id="MN873693">
    <property type="protein sequence ID" value="QIN54662.1"/>
    <property type="molecule type" value="Genomic_DNA"/>
</dbReference>
<organism evidence="1 2">
    <name type="scientific">Cedratvirus kamchatka</name>
    <dbReference type="NCBI Taxonomy" id="2716914"/>
    <lineage>
        <taxon>Viruses</taxon>
        <taxon>Pithoviruses</taxon>
        <taxon>Orthocedratvirinae</taxon>
        <taxon>Alphacedratvirus</taxon>
        <taxon>Alphacedratvirus rossiense</taxon>
    </lineage>
</organism>
<reference evidence="1" key="1">
    <citation type="submission" date="2019-12" db="EMBL/GenBank/DDBJ databases">
        <title>The DNA Methylation Landscape of Giant Viruses.</title>
        <authorList>
            <person name="Jeudy S."/>
            <person name="Rigou S."/>
            <person name="Alempic J.-M."/>
            <person name="Claverie J.-M."/>
            <person name="Abergel C."/>
            <person name="Legendre M."/>
        </authorList>
    </citation>
    <scope>NUCLEOTIDE SEQUENCE</scope>
    <source>
        <strain evidence="1">P4</strain>
    </source>
</reference>
<gene>
    <name evidence="1" type="primary">ck537</name>
</gene>
<evidence type="ECO:0000313" key="2">
    <source>
        <dbReference type="Proteomes" id="UP001224087"/>
    </source>
</evidence>